<dbReference type="Pfam" id="PF00382">
    <property type="entry name" value="TFIIB"/>
    <property type="match status" value="2"/>
</dbReference>
<dbReference type="FunFam" id="1.10.472.10:FF:000008">
    <property type="entry name" value="Transcription initiation factor IIB"/>
    <property type="match status" value="1"/>
</dbReference>
<dbReference type="FunFam" id="2.20.25.10:FF:000036">
    <property type="entry name" value="Transcription initiation factor IIB"/>
    <property type="match status" value="1"/>
</dbReference>
<dbReference type="AlphaFoldDB" id="A0A7D8YRZ6"/>
<dbReference type="GO" id="GO:0005634">
    <property type="term" value="C:nucleus"/>
    <property type="evidence" value="ECO:0007669"/>
    <property type="project" value="UniProtKB-SubCell"/>
</dbReference>
<evidence type="ECO:0000256" key="8">
    <source>
        <dbReference type="ARBA" id="ARBA00023015"/>
    </source>
</evidence>
<keyword evidence="15" id="KW-0648">Protein biosynthesis</keyword>
<dbReference type="InterPro" id="IPR013763">
    <property type="entry name" value="Cyclin-like_dom"/>
</dbReference>
<feature type="region of interest" description="Disordered" evidence="13">
    <location>
        <begin position="65"/>
        <end position="85"/>
    </location>
</feature>
<keyword evidence="5" id="KW-0677">Repeat</keyword>
<dbReference type="GO" id="GO:0070897">
    <property type="term" value="P:transcription preinitiation complex assembly"/>
    <property type="evidence" value="ECO:0007669"/>
    <property type="project" value="InterPro"/>
</dbReference>
<evidence type="ECO:0000256" key="6">
    <source>
        <dbReference type="ARBA" id="ARBA00022771"/>
    </source>
</evidence>
<dbReference type="InterPro" id="IPR013137">
    <property type="entry name" value="Znf_TFIIB"/>
</dbReference>
<keyword evidence="16" id="KW-1185">Reference proteome</keyword>
<dbReference type="PANTHER" id="PTHR11618:SF13">
    <property type="entry name" value="TRANSCRIPTION INITIATION FACTOR IIB"/>
    <property type="match status" value="1"/>
</dbReference>
<gene>
    <name evidence="15" type="primary">sua7</name>
    <name evidence="15" type="ORF">LCER1_G006445</name>
</gene>
<evidence type="ECO:0000256" key="10">
    <source>
        <dbReference type="ARBA" id="ARBA00023242"/>
    </source>
</evidence>
<dbReference type="GO" id="GO:0097550">
    <property type="term" value="C:transcription preinitiation complex"/>
    <property type="evidence" value="ECO:0007669"/>
    <property type="project" value="TreeGrafter"/>
</dbReference>
<dbReference type="Pfam" id="PF08271">
    <property type="entry name" value="Zn_Ribbon_TF"/>
    <property type="match status" value="1"/>
</dbReference>
<dbReference type="InterPro" id="IPR000812">
    <property type="entry name" value="TFIIB"/>
</dbReference>
<keyword evidence="15" id="KW-0396">Initiation factor</keyword>
<comment type="caution">
    <text evidence="15">The sequence shown here is derived from an EMBL/GenBank/DDBJ whole genome shotgun (WGS) entry which is preliminary data.</text>
</comment>
<dbReference type="PROSITE" id="PS00782">
    <property type="entry name" value="TFIIB"/>
    <property type="match status" value="2"/>
</dbReference>
<evidence type="ECO:0000256" key="12">
    <source>
        <dbReference type="PROSITE-ProRule" id="PRU00469"/>
    </source>
</evidence>
<organism evidence="15 16">
    <name type="scientific">Lachnellula cervina</name>
    <dbReference type="NCBI Taxonomy" id="1316786"/>
    <lineage>
        <taxon>Eukaryota</taxon>
        <taxon>Fungi</taxon>
        <taxon>Dikarya</taxon>
        <taxon>Ascomycota</taxon>
        <taxon>Pezizomycotina</taxon>
        <taxon>Leotiomycetes</taxon>
        <taxon>Helotiales</taxon>
        <taxon>Lachnaceae</taxon>
        <taxon>Lachnellula</taxon>
    </lineage>
</organism>
<dbReference type="GO" id="GO:0006367">
    <property type="term" value="P:transcription initiation at RNA polymerase II promoter"/>
    <property type="evidence" value="ECO:0007669"/>
    <property type="project" value="TreeGrafter"/>
</dbReference>
<keyword evidence="4" id="KW-0479">Metal-binding</keyword>
<evidence type="ECO:0000256" key="5">
    <source>
        <dbReference type="ARBA" id="ARBA00022737"/>
    </source>
</evidence>
<evidence type="ECO:0000256" key="3">
    <source>
        <dbReference type="ARBA" id="ARBA00013932"/>
    </source>
</evidence>
<proteinExistence type="inferred from homology"/>
<evidence type="ECO:0000256" key="11">
    <source>
        <dbReference type="ARBA" id="ARBA00031706"/>
    </source>
</evidence>
<evidence type="ECO:0000256" key="2">
    <source>
        <dbReference type="ARBA" id="ARBA00010857"/>
    </source>
</evidence>
<name>A0A7D8YRZ6_9HELO</name>
<dbReference type="SUPFAM" id="SSF57783">
    <property type="entry name" value="Zinc beta-ribbon"/>
    <property type="match status" value="1"/>
</dbReference>
<dbReference type="GO" id="GO:0016251">
    <property type="term" value="F:RNA polymerase II general transcription initiation factor activity"/>
    <property type="evidence" value="ECO:0007669"/>
    <property type="project" value="TreeGrafter"/>
</dbReference>
<dbReference type="PRINTS" id="PR00685">
    <property type="entry name" value="TIFACTORIIB"/>
</dbReference>
<reference evidence="15 16" key="1">
    <citation type="submission" date="2018-05" db="EMBL/GenBank/DDBJ databases">
        <title>Whole genome sequencing for identification of molecular markers to develop diagnostic detection tools for the regulated plant pathogen Lachnellula willkommii.</title>
        <authorList>
            <person name="Giroux E."/>
            <person name="Bilodeau G."/>
        </authorList>
    </citation>
    <scope>NUCLEOTIDE SEQUENCE [LARGE SCALE GENOMIC DNA]</scope>
    <source>
        <strain evidence="15 16">CBS 625.97</strain>
    </source>
</reference>
<dbReference type="Gene3D" id="2.20.25.10">
    <property type="match status" value="1"/>
</dbReference>
<dbReference type="Proteomes" id="UP000481288">
    <property type="component" value="Unassembled WGS sequence"/>
</dbReference>
<dbReference type="InterPro" id="IPR013150">
    <property type="entry name" value="TFIIB_cyclin"/>
</dbReference>
<protein>
    <recommendedName>
        <fullName evidence="3">Transcription initiation factor IIB</fullName>
    </recommendedName>
    <alternativeName>
        <fullName evidence="11">General transcription factor TFIIB</fullName>
    </alternativeName>
</protein>
<keyword evidence="8" id="KW-0805">Transcription regulation</keyword>
<comment type="subcellular location">
    <subcellularLocation>
        <location evidence="1">Nucleus</location>
    </subcellularLocation>
</comment>
<accession>A0A7D8YRZ6</accession>
<keyword evidence="7" id="KW-0862">Zinc</keyword>
<evidence type="ECO:0000256" key="4">
    <source>
        <dbReference type="ARBA" id="ARBA00022723"/>
    </source>
</evidence>
<dbReference type="CDD" id="cd20551">
    <property type="entry name" value="CYCLIN_TFIIB_rpt1"/>
    <property type="match status" value="1"/>
</dbReference>
<evidence type="ECO:0000313" key="15">
    <source>
        <dbReference type="EMBL" id="TVY52561.1"/>
    </source>
</evidence>
<dbReference type="PROSITE" id="PS51134">
    <property type="entry name" value="ZF_TFIIB"/>
    <property type="match status" value="1"/>
</dbReference>
<evidence type="ECO:0000256" key="7">
    <source>
        <dbReference type="ARBA" id="ARBA00022833"/>
    </source>
</evidence>
<dbReference type="InterPro" id="IPR023486">
    <property type="entry name" value="TFIIB_CS"/>
</dbReference>
<evidence type="ECO:0000313" key="16">
    <source>
        <dbReference type="Proteomes" id="UP000481288"/>
    </source>
</evidence>
<dbReference type="GO" id="GO:0017025">
    <property type="term" value="F:TBP-class protein binding"/>
    <property type="evidence" value="ECO:0007669"/>
    <property type="project" value="InterPro"/>
</dbReference>
<keyword evidence="10" id="KW-0539">Nucleus</keyword>
<evidence type="ECO:0000256" key="13">
    <source>
        <dbReference type="SAM" id="MobiDB-lite"/>
    </source>
</evidence>
<keyword evidence="9" id="KW-0804">Transcription</keyword>
<dbReference type="OrthoDB" id="25790at2759"/>
<dbReference type="Gene3D" id="1.10.472.10">
    <property type="entry name" value="Cyclin-like"/>
    <property type="match status" value="2"/>
</dbReference>
<feature type="domain" description="TFIIB-type" evidence="14">
    <location>
        <begin position="20"/>
        <end position="53"/>
    </location>
</feature>
<evidence type="ECO:0000259" key="14">
    <source>
        <dbReference type="PROSITE" id="PS51134"/>
    </source>
</evidence>
<evidence type="ECO:0000256" key="9">
    <source>
        <dbReference type="ARBA" id="ARBA00023163"/>
    </source>
</evidence>
<dbReference type="InterPro" id="IPR036915">
    <property type="entry name" value="Cyclin-like_sf"/>
</dbReference>
<dbReference type="SUPFAM" id="SSF47954">
    <property type="entry name" value="Cyclin-like"/>
    <property type="match status" value="2"/>
</dbReference>
<dbReference type="SMART" id="SM00385">
    <property type="entry name" value="CYCLIN"/>
    <property type="match status" value="2"/>
</dbReference>
<dbReference type="EMBL" id="QGMG01000589">
    <property type="protein sequence ID" value="TVY52561.1"/>
    <property type="molecule type" value="Genomic_DNA"/>
</dbReference>
<keyword evidence="6 12" id="KW-0863">Zinc-finger</keyword>
<sequence>MIPQTNPADKGAEWSENLNMTLMCKDCKEFPPNLVEEFSSGDMVCGSCGLVLGDRIVDTRSEWRTFSNDDQGNDDPSRVGDGANPLLNGSQLQTTIAFGDGNARSRDLLRAQGKSANDKATKGLLAAYKEIGAHCDAVNIPKNVSDTAKHLFKLVDDAKAFKGKSQEAIIAGCIFIACRQCGVPRTFREIYALTKVSKKDIGRTFKALEKFFAQDSAGKVAMANAAGGNLQSTDTYQTTTSTNAKDLCLRYCSQLGLKSQQFVKVSQGLADKMSTVGDLAGRSPLSVAAACIYMASFLLGKGKTPKEISQVAGVSDGTIRTAYKYLYQERERLIEPDWIADGKGKMDNLPVG</sequence>
<evidence type="ECO:0000256" key="1">
    <source>
        <dbReference type="ARBA" id="ARBA00004123"/>
    </source>
</evidence>
<dbReference type="FunFam" id="1.10.472.10:FF:000141">
    <property type="entry name" value="Transcription initiation factor IIB"/>
    <property type="match status" value="1"/>
</dbReference>
<dbReference type="GO" id="GO:0008270">
    <property type="term" value="F:zinc ion binding"/>
    <property type="evidence" value="ECO:0007669"/>
    <property type="project" value="UniProtKB-KW"/>
</dbReference>
<comment type="similarity">
    <text evidence="2">Belongs to the TFIIB family.</text>
</comment>
<dbReference type="PANTHER" id="PTHR11618">
    <property type="entry name" value="TRANSCRIPTION INITIATION FACTOR IIB-RELATED"/>
    <property type="match status" value="1"/>
</dbReference>
<dbReference type="GO" id="GO:0003743">
    <property type="term" value="F:translation initiation factor activity"/>
    <property type="evidence" value="ECO:0007669"/>
    <property type="project" value="UniProtKB-KW"/>
</dbReference>